<evidence type="ECO:0000313" key="6">
    <source>
        <dbReference type="RefSeq" id="XP_019518412.1"/>
    </source>
</evidence>
<dbReference type="Proteomes" id="UP000694851">
    <property type="component" value="Unplaced"/>
</dbReference>
<evidence type="ECO:0000256" key="4">
    <source>
        <dbReference type="SAM" id="MobiDB-lite"/>
    </source>
</evidence>
<sequence>MHMLDWLQWEWAAKAHHAVAQLQAWQGGHTKACRLLDSCLKLNDGQDLAQPQLHCGEGPSGAAAAGSVDSQGAAPRDTPESSAGTCIVGPDVPGTTAVDLDMHRPCSIPTEPPSCPAWLLAELDQPLTEDGSADSGDRITQMTRQMADDVFLMAQSLSSRGRGLTKEELIASARKVAMSGQSFARLLHVVAESCTDARCLQELLCALEQVQTMSNQLHIISSVKASMARSKSSEELLVGNAQQVLHAVGKTMRAAEAASLRGLRHRYPDPEELDVAALCMRWRRKLLQRRLRETPNLDGGELGLRKTSADDAPSAQAPGAPVPEVVLKPTGFL</sequence>
<dbReference type="KEGG" id="hai:109393531"/>
<organism evidence="5 6">
    <name type="scientific">Hipposideros armiger</name>
    <name type="common">Great Himalayan leaf-nosed bat</name>
    <dbReference type="NCBI Taxonomy" id="186990"/>
    <lineage>
        <taxon>Eukaryota</taxon>
        <taxon>Metazoa</taxon>
        <taxon>Chordata</taxon>
        <taxon>Craniata</taxon>
        <taxon>Vertebrata</taxon>
        <taxon>Euteleostomi</taxon>
        <taxon>Mammalia</taxon>
        <taxon>Eutheria</taxon>
        <taxon>Laurasiatheria</taxon>
        <taxon>Chiroptera</taxon>
        <taxon>Yinpterochiroptera</taxon>
        <taxon>Rhinolophoidea</taxon>
        <taxon>Hipposideridae</taxon>
        <taxon>Hipposideros</taxon>
    </lineage>
</organism>
<dbReference type="PANTHER" id="PTHR18914">
    <property type="entry name" value="ALPHA CATENIN"/>
    <property type="match status" value="1"/>
</dbReference>
<name>A0A8B7SYC3_HIPAR</name>
<keyword evidence="5" id="KW-1185">Reference proteome</keyword>
<dbReference type="GO" id="GO:0008013">
    <property type="term" value="F:beta-catenin binding"/>
    <property type="evidence" value="ECO:0007669"/>
    <property type="project" value="TreeGrafter"/>
</dbReference>
<evidence type="ECO:0000256" key="1">
    <source>
        <dbReference type="ARBA" id="ARBA00004496"/>
    </source>
</evidence>
<keyword evidence="3" id="KW-0963">Cytoplasm</keyword>
<dbReference type="InterPro" id="IPR036723">
    <property type="entry name" value="Alpha-catenin/vinculin-like_sf"/>
</dbReference>
<dbReference type="SUPFAM" id="SSF47220">
    <property type="entry name" value="alpha-catenin/vinculin-like"/>
    <property type="match status" value="1"/>
</dbReference>
<dbReference type="GO" id="GO:0005737">
    <property type="term" value="C:cytoplasm"/>
    <property type="evidence" value="ECO:0007669"/>
    <property type="project" value="UniProtKB-SubCell"/>
</dbReference>
<dbReference type="RefSeq" id="XP_019518412.1">
    <property type="nucleotide sequence ID" value="XM_019662867.1"/>
</dbReference>
<evidence type="ECO:0000256" key="2">
    <source>
        <dbReference type="ARBA" id="ARBA00008376"/>
    </source>
</evidence>
<dbReference type="AlphaFoldDB" id="A0A8B7SYC3"/>
<comment type="similarity">
    <text evidence="2">Belongs to the vinculin/alpha-catenin family.</text>
</comment>
<dbReference type="GO" id="GO:0016477">
    <property type="term" value="P:cell migration"/>
    <property type="evidence" value="ECO:0007669"/>
    <property type="project" value="TreeGrafter"/>
</dbReference>
<feature type="region of interest" description="Disordered" evidence="4">
    <location>
        <begin position="51"/>
        <end position="90"/>
    </location>
</feature>
<dbReference type="GO" id="GO:0098609">
    <property type="term" value="P:cell-cell adhesion"/>
    <property type="evidence" value="ECO:0007669"/>
    <property type="project" value="TreeGrafter"/>
</dbReference>
<dbReference type="PANTHER" id="PTHR18914:SF30">
    <property type="entry name" value="VINCULIN_ALPHA-CATENIN FAMILY MEMBER 1"/>
    <property type="match status" value="1"/>
</dbReference>
<evidence type="ECO:0000313" key="5">
    <source>
        <dbReference type="Proteomes" id="UP000694851"/>
    </source>
</evidence>
<dbReference type="InterPro" id="IPR006077">
    <property type="entry name" value="Vinculin/catenin"/>
</dbReference>
<dbReference type="GO" id="GO:0051015">
    <property type="term" value="F:actin filament binding"/>
    <property type="evidence" value="ECO:0007669"/>
    <property type="project" value="InterPro"/>
</dbReference>
<dbReference type="Gene3D" id="1.20.120.230">
    <property type="entry name" value="Alpha-catenin/vinculin-like"/>
    <property type="match status" value="1"/>
</dbReference>
<protein>
    <submittedName>
        <fullName evidence="6">Vinculin-like</fullName>
    </submittedName>
</protein>
<feature type="compositionally biased region" description="Low complexity" evidence="4">
    <location>
        <begin position="56"/>
        <end position="74"/>
    </location>
</feature>
<reference evidence="6" key="1">
    <citation type="submission" date="2025-08" db="UniProtKB">
        <authorList>
            <consortium name="RefSeq"/>
        </authorList>
    </citation>
    <scope>IDENTIFICATION</scope>
    <source>
        <tissue evidence="6">Muscle</tissue>
    </source>
</reference>
<dbReference type="GO" id="GO:0016342">
    <property type="term" value="C:catenin complex"/>
    <property type="evidence" value="ECO:0007669"/>
    <property type="project" value="TreeGrafter"/>
</dbReference>
<dbReference type="Pfam" id="PF01044">
    <property type="entry name" value="Vinculin"/>
    <property type="match status" value="1"/>
</dbReference>
<gene>
    <name evidence="6" type="primary">LOC109393531</name>
</gene>
<proteinExistence type="inferred from homology"/>
<evidence type="ECO:0000256" key="3">
    <source>
        <dbReference type="ARBA" id="ARBA00022490"/>
    </source>
</evidence>
<dbReference type="GeneID" id="109393531"/>
<feature type="region of interest" description="Disordered" evidence="4">
    <location>
        <begin position="297"/>
        <end position="323"/>
    </location>
</feature>
<dbReference type="OrthoDB" id="29742at2759"/>
<dbReference type="GO" id="GO:0005912">
    <property type="term" value="C:adherens junction"/>
    <property type="evidence" value="ECO:0007669"/>
    <property type="project" value="TreeGrafter"/>
</dbReference>
<accession>A0A8B7SYC3</accession>
<comment type="subcellular location">
    <subcellularLocation>
        <location evidence="1">Cytoplasm</location>
    </subcellularLocation>
</comment>